<proteinExistence type="predicted"/>
<sequence>MPAIALDDVSFSYGSRLVLDRVSLHVSAGERAFLIGPNGVGKSTLLKILTGDLIPVSGGVVSGVVPQRIPDPESFDGSVAQFLDSALAPFRELLLRFEQVTEAIASGQDGLAGEYDQILARLNALDVWSLDSRVNETLAGLGLVELTGSGANRMLVRLSPGQRARLELAVLLIIRPEVLILDEPTNHLDGEAIEFLATVVNNWDGPVLAASHDRAFIENSATVIYDMDITVWQELAKVDGEELVGVYRNAGNYTDYLAAKATAREKHLQIHAAQQDEKRELHEHRHESMKIARGGVRVETAVGKQKKFFTDRAAATAVKRTRADDVRLERLVQREVRKPRHYDLEFPSLETDPRSGLAVSARDATVVGRLAPVTFDLSRGEHLLVTGTNGAGKSTLLNWVASGNPPTKVTSKGTITRDEPVGQVLQRLPAESDPGFESQTWRNGVGSAGKGILHPSMWRTPIPDLSAGNQRRAQLAIALARRPTVLIIDEPTNYLDLDTMDALEEALRNWQGTLIIASHDRWLIEHWHGRHLHLKPMRQSPSI</sequence>
<dbReference type="PROSITE" id="PS00211">
    <property type="entry name" value="ABC_TRANSPORTER_1"/>
    <property type="match status" value="2"/>
</dbReference>
<accession>A0AAJ6AGX2</accession>
<name>A0AAJ6AGX2_9MICC</name>
<reference evidence="5 6" key="1">
    <citation type="submission" date="2023-03" db="EMBL/GenBank/DDBJ databases">
        <title>Complete genome sequences of several Auritidibacter ignavus strains isolated from ear infections.</title>
        <authorList>
            <person name="Baehr T."/>
            <person name="Baumhoegger A.M."/>
        </authorList>
    </citation>
    <scope>NUCLEOTIDE SEQUENCE [LARGE SCALE GENOMIC DNA]</scope>
    <source>
        <strain evidence="5 6">BABAE-6</strain>
    </source>
</reference>
<evidence type="ECO:0000313" key="6">
    <source>
        <dbReference type="Proteomes" id="UP001224674"/>
    </source>
</evidence>
<gene>
    <name evidence="5" type="ORF">QDX21_13015</name>
</gene>
<dbReference type="SUPFAM" id="SSF52540">
    <property type="entry name" value="P-loop containing nucleoside triphosphate hydrolases"/>
    <property type="match status" value="2"/>
</dbReference>
<evidence type="ECO:0000259" key="4">
    <source>
        <dbReference type="PROSITE" id="PS50893"/>
    </source>
</evidence>
<dbReference type="CDD" id="cd03221">
    <property type="entry name" value="ABCF_EF-3"/>
    <property type="match status" value="1"/>
</dbReference>
<keyword evidence="6" id="KW-1185">Reference proteome</keyword>
<evidence type="ECO:0000256" key="2">
    <source>
        <dbReference type="ARBA" id="ARBA00022741"/>
    </source>
</evidence>
<dbReference type="FunFam" id="3.40.50.300:FF:000011">
    <property type="entry name" value="Putative ABC transporter ATP-binding component"/>
    <property type="match status" value="1"/>
</dbReference>
<dbReference type="InterPro" id="IPR017871">
    <property type="entry name" value="ABC_transporter-like_CS"/>
</dbReference>
<dbReference type="Proteomes" id="UP001224674">
    <property type="component" value="Chromosome"/>
</dbReference>
<organism evidence="5 6">
    <name type="scientific">Auritidibacter ignavus</name>
    <dbReference type="NCBI Taxonomy" id="678932"/>
    <lineage>
        <taxon>Bacteria</taxon>
        <taxon>Bacillati</taxon>
        <taxon>Actinomycetota</taxon>
        <taxon>Actinomycetes</taxon>
        <taxon>Micrococcales</taxon>
        <taxon>Micrococcaceae</taxon>
        <taxon>Auritidibacter</taxon>
    </lineage>
</organism>
<dbReference type="InterPro" id="IPR003439">
    <property type="entry name" value="ABC_transporter-like_ATP-bd"/>
</dbReference>
<dbReference type="InterPro" id="IPR003593">
    <property type="entry name" value="AAA+_ATPase"/>
</dbReference>
<keyword evidence="3 5" id="KW-0067">ATP-binding</keyword>
<dbReference type="Pfam" id="PF00005">
    <property type="entry name" value="ABC_tran"/>
    <property type="match status" value="2"/>
</dbReference>
<dbReference type="PANTHER" id="PTHR19211">
    <property type="entry name" value="ATP-BINDING TRANSPORT PROTEIN-RELATED"/>
    <property type="match status" value="1"/>
</dbReference>
<keyword evidence="1" id="KW-0677">Repeat</keyword>
<keyword evidence="2" id="KW-0547">Nucleotide-binding</keyword>
<protein>
    <submittedName>
        <fullName evidence="5">ATP-binding cassette domain-containing protein</fullName>
    </submittedName>
</protein>
<dbReference type="PANTHER" id="PTHR19211:SF123">
    <property type="entry name" value="ABC TRANSPORTER"/>
    <property type="match status" value="1"/>
</dbReference>
<dbReference type="InterPro" id="IPR050611">
    <property type="entry name" value="ABCF"/>
</dbReference>
<dbReference type="InterPro" id="IPR027417">
    <property type="entry name" value="P-loop_NTPase"/>
</dbReference>
<dbReference type="PROSITE" id="PS50893">
    <property type="entry name" value="ABC_TRANSPORTER_2"/>
    <property type="match status" value="1"/>
</dbReference>
<feature type="domain" description="ABC transporter" evidence="4">
    <location>
        <begin position="4"/>
        <end position="269"/>
    </location>
</feature>
<dbReference type="EMBL" id="CP122566">
    <property type="protein sequence ID" value="WGH93186.1"/>
    <property type="molecule type" value="Genomic_DNA"/>
</dbReference>
<dbReference type="GO" id="GO:0016887">
    <property type="term" value="F:ATP hydrolysis activity"/>
    <property type="evidence" value="ECO:0007669"/>
    <property type="project" value="InterPro"/>
</dbReference>
<dbReference type="RefSeq" id="WP_110110279.1">
    <property type="nucleotide sequence ID" value="NZ_CP122566.1"/>
</dbReference>
<dbReference type="AlphaFoldDB" id="A0AAJ6AGX2"/>
<dbReference type="GO" id="GO:0005524">
    <property type="term" value="F:ATP binding"/>
    <property type="evidence" value="ECO:0007669"/>
    <property type="project" value="UniProtKB-KW"/>
</dbReference>
<dbReference type="Gene3D" id="3.40.50.300">
    <property type="entry name" value="P-loop containing nucleotide triphosphate hydrolases"/>
    <property type="match status" value="3"/>
</dbReference>
<dbReference type="SMART" id="SM00382">
    <property type="entry name" value="AAA"/>
    <property type="match status" value="2"/>
</dbReference>
<evidence type="ECO:0000313" key="5">
    <source>
        <dbReference type="EMBL" id="WGH93186.1"/>
    </source>
</evidence>
<evidence type="ECO:0000256" key="1">
    <source>
        <dbReference type="ARBA" id="ARBA00022737"/>
    </source>
</evidence>
<evidence type="ECO:0000256" key="3">
    <source>
        <dbReference type="ARBA" id="ARBA00022840"/>
    </source>
</evidence>